<sequence length="265" mass="29458">MKHTDLKRYPGFRLITWVCLTVLYAPMLVLAVYSFNSVRSITHWSGFTFDWYLKVFQNPSIQKATLNSLTIASTAAFTATLVALLAALALVMGKPFRGRTATLTFINFPIMVPEIIVGIASLLFFIAINFELGMQSILIAHTVFCIPFAFLPIYSRVKSIERYYSEAAQDLYASQLACFRLVIFPMILPGIVSGFLLAFIVSLDDFIITNMVAGPGSTTLPLTIYSMVRVGFTPEINALSTLLLLVSIILVSLVYLINRRSTPKT</sequence>
<evidence type="ECO:0000256" key="6">
    <source>
        <dbReference type="ARBA" id="ARBA00022692"/>
    </source>
</evidence>
<reference evidence="13 14" key="1">
    <citation type="submission" date="2019-09" db="EMBL/GenBank/DDBJ databases">
        <title>Nitrincola iocasae sp. nov., a bacterium isolated from the sediment collected at a cold seep field in South China Sea.</title>
        <authorList>
            <person name="Zhang H."/>
            <person name="Wang H."/>
            <person name="Li C."/>
        </authorList>
    </citation>
    <scope>NUCLEOTIDE SEQUENCE [LARGE SCALE GENOMIC DNA]</scope>
    <source>
        <strain evidence="13 14">KXZD1103</strain>
    </source>
</reference>
<dbReference type="EMBL" id="CP044222">
    <property type="protein sequence ID" value="QEW08151.1"/>
    <property type="molecule type" value="Genomic_DNA"/>
</dbReference>
<dbReference type="PANTHER" id="PTHR43848">
    <property type="entry name" value="PUTRESCINE TRANSPORT SYSTEM PERMEASE PROTEIN POTI"/>
    <property type="match status" value="1"/>
</dbReference>
<evidence type="ECO:0000256" key="8">
    <source>
        <dbReference type="ARBA" id="ARBA00023136"/>
    </source>
</evidence>
<feature type="transmembrane region" description="Helical" evidence="11">
    <location>
        <begin position="12"/>
        <end position="35"/>
    </location>
</feature>
<keyword evidence="8 11" id="KW-0472">Membrane</keyword>
<dbReference type="PANTHER" id="PTHR43848:SF5">
    <property type="entry name" value="SPERMIDINE_PUTRESCINE TRANSPORT SYSTEM PERMEASE PROTEIN POTC"/>
    <property type="match status" value="1"/>
</dbReference>
<name>A0A5J6LJ61_9GAMM</name>
<dbReference type="KEGG" id="nik:F5I99_17545"/>
<evidence type="ECO:0000313" key="14">
    <source>
        <dbReference type="Proteomes" id="UP000325606"/>
    </source>
</evidence>
<evidence type="ECO:0000256" key="9">
    <source>
        <dbReference type="ARBA" id="ARBA00037216"/>
    </source>
</evidence>
<proteinExistence type="inferred from homology"/>
<evidence type="ECO:0000256" key="7">
    <source>
        <dbReference type="ARBA" id="ARBA00022989"/>
    </source>
</evidence>
<evidence type="ECO:0000256" key="2">
    <source>
        <dbReference type="ARBA" id="ARBA00007069"/>
    </source>
</evidence>
<feature type="transmembrane region" description="Helical" evidence="11">
    <location>
        <begin position="69"/>
        <end position="93"/>
    </location>
</feature>
<keyword evidence="4" id="KW-1003">Cell membrane</keyword>
<evidence type="ECO:0000256" key="4">
    <source>
        <dbReference type="ARBA" id="ARBA00022475"/>
    </source>
</evidence>
<feature type="transmembrane region" description="Helical" evidence="11">
    <location>
        <begin position="236"/>
        <end position="257"/>
    </location>
</feature>
<dbReference type="CDD" id="cd06261">
    <property type="entry name" value="TM_PBP2"/>
    <property type="match status" value="1"/>
</dbReference>
<dbReference type="PROSITE" id="PS50928">
    <property type="entry name" value="ABC_TM1"/>
    <property type="match status" value="1"/>
</dbReference>
<dbReference type="GO" id="GO:0055085">
    <property type="term" value="P:transmembrane transport"/>
    <property type="evidence" value="ECO:0007669"/>
    <property type="project" value="InterPro"/>
</dbReference>
<comment type="function">
    <text evidence="9">Required for the activity of the bacterial periplasmic transport system of putrescine and spermidine.</text>
</comment>
<organism evidence="13 14">
    <name type="scientific">Nitrincola iocasae</name>
    <dbReference type="NCBI Taxonomy" id="2614693"/>
    <lineage>
        <taxon>Bacteria</taxon>
        <taxon>Pseudomonadati</taxon>
        <taxon>Pseudomonadota</taxon>
        <taxon>Gammaproteobacteria</taxon>
        <taxon>Oceanospirillales</taxon>
        <taxon>Oceanospirillaceae</taxon>
        <taxon>Nitrincola</taxon>
    </lineage>
</organism>
<evidence type="ECO:0000256" key="11">
    <source>
        <dbReference type="RuleBase" id="RU363032"/>
    </source>
</evidence>
<evidence type="ECO:0000259" key="12">
    <source>
        <dbReference type="PROSITE" id="PS50928"/>
    </source>
</evidence>
<evidence type="ECO:0000256" key="1">
    <source>
        <dbReference type="ARBA" id="ARBA00004429"/>
    </source>
</evidence>
<dbReference type="RefSeq" id="WP_151058284.1">
    <property type="nucleotide sequence ID" value="NZ_CP044222.1"/>
</dbReference>
<dbReference type="Proteomes" id="UP000325606">
    <property type="component" value="Chromosome"/>
</dbReference>
<dbReference type="SUPFAM" id="SSF161098">
    <property type="entry name" value="MetI-like"/>
    <property type="match status" value="1"/>
</dbReference>
<accession>A0A5J6LJ61</accession>
<feature type="transmembrane region" description="Helical" evidence="11">
    <location>
        <begin position="176"/>
        <end position="201"/>
    </location>
</feature>
<evidence type="ECO:0000256" key="10">
    <source>
        <dbReference type="ARBA" id="ARBA00039580"/>
    </source>
</evidence>
<gene>
    <name evidence="13" type="ORF">F5I99_17545</name>
</gene>
<comment type="subcellular location">
    <subcellularLocation>
        <location evidence="1">Cell inner membrane</location>
        <topology evidence="1">Multi-pass membrane protein</topology>
    </subcellularLocation>
    <subcellularLocation>
        <location evidence="11">Cell membrane</location>
        <topology evidence="11">Multi-pass membrane protein</topology>
    </subcellularLocation>
</comment>
<dbReference type="AlphaFoldDB" id="A0A5J6LJ61"/>
<feature type="transmembrane region" description="Helical" evidence="11">
    <location>
        <begin position="134"/>
        <end position="155"/>
    </location>
</feature>
<dbReference type="InterPro" id="IPR051789">
    <property type="entry name" value="Bact_Polyamine_Transport"/>
</dbReference>
<comment type="similarity">
    <text evidence="2">Belongs to the binding-protein-dependent transport system permease family. CysTW subfamily.</text>
</comment>
<dbReference type="Gene3D" id="1.10.3720.10">
    <property type="entry name" value="MetI-like"/>
    <property type="match status" value="1"/>
</dbReference>
<keyword evidence="5" id="KW-0997">Cell inner membrane</keyword>
<dbReference type="InterPro" id="IPR035906">
    <property type="entry name" value="MetI-like_sf"/>
</dbReference>
<protein>
    <recommendedName>
        <fullName evidence="10">Spermidine/putrescine transport system permease protein PotC</fullName>
    </recommendedName>
</protein>
<evidence type="ECO:0000313" key="13">
    <source>
        <dbReference type="EMBL" id="QEW08151.1"/>
    </source>
</evidence>
<feature type="domain" description="ABC transmembrane type-1" evidence="12">
    <location>
        <begin position="65"/>
        <end position="254"/>
    </location>
</feature>
<keyword evidence="14" id="KW-1185">Reference proteome</keyword>
<dbReference type="InterPro" id="IPR000515">
    <property type="entry name" value="MetI-like"/>
</dbReference>
<dbReference type="GO" id="GO:0005886">
    <property type="term" value="C:plasma membrane"/>
    <property type="evidence" value="ECO:0007669"/>
    <property type="project" value="UniProtKB-SubCell"/>
</dbReference>
<evidence type="ECO:0000256" key="3">
    <source>
        <dbReference type="ARBA" id="ARBA00022448"/>
    </source>
</evidence>
<feature type="transmembrane region" description="Helical" evidence="11">
    <location>
        <begin position="105"/>
        <end position="128"/>
    </location>
</feature>
<keyword evidence="6 11" id="KW-0812">Transmembrane</keyword>
<keyword evidence="7 11" id="KW-1133">Transmembrane helix</keyword>
<evidence type="ECO:0000256" key="5">
    <source>
        <dbReference type="ARBA" id="ARBA00022519"/>
    </source>
</evidence>
<dbReference type="Pfam" id="PF00528">
    <property type="entry name" value="BPD_transp_1"/>
    <property type="match status" value="1"/>
</dbReference>
<keyword evidence="3 11" id="KW-0813">Transport</keyword>